<gene>
    <name evidence="2" type="ORF">N7456_010003</name>
</gene>
<evidence type="ECO:0000313" key="3">
    <source>
        <dbReference type="Proteomes" id="UP001149165"/>
    </source>
</evidence>
<organism evidence="2 3">
    <name type="scientific">Penicillium angulare</name>
    <dbReference type="NCBI Taxonomy" id="116970"/>
    <lineage>
        <taxon>Eukaryota</taxon>
        <taxon>Fungi</taxon>
        <taxon>Dikarya</taxon>
        <taxon>Ascomycota</taxon>
        <taxon>Pezizomycotina</taxon>
        <taxon>Eurotiomycetes</taxon>
        <taxon>Eurotiomycetidae</taxon>
        <taxon>Eurotiales</taxon>
        <taxon>Aspergillaceae</taxon>
        <taxon>Penicillium</taxon>
    </lineage>
</organism>
<reference evidence="2" key="1">
    <citation type="submission" date="2022-11" db="EMBL/GenBank/DDBJ databases">
        <authorList>
            <person name="Petersen C."/>
        </authorList>
    </citation>
    <scope>NUCLEOTIDE SEQUENCE</scope>
    <source>
        <strain evidence="2">IBT 30069</strain>
    </source>
</reference>
<dbReference type="EMBL" id="JAPQKH010000006">
    <property type="protein sequence ID" value="KAJ5094142.1"/>
    <property type="molecule type" value="Genomic_DNA"/>
</dbReference>
<accession>A0A9W9K6N6</accession>
<proteinExistence type="predicted"/>
<evidence type="ECO:0000256" key="1">
    <source>
        <dbReference type="SAM" id="MobiDB-lite"/>
    </source>
</evidence>
<feature type="region of interest" description="Disordered" evidence="1">
    <location>
        <begin position="1"/>
        <end position="26"/>
    </location>
</feature>
<keyword evidence="3" id="KW-1185">Reference proteome</keyword>
<comment type="caution">
    <text evidence="2">The sequence shown here is derived from an EMBL/GenBank/DDBJ whole genome shotgun (WGS) entry which is preliminary data.</text>
</comment>
<name>A0A9W9K6N6_9EURO</name>
<sequence>MASCLPGTGVVSMTPDSQCPSKTISKRRNREKSYIFSTDQNARREIDHDGNSELSNFMNAAEMEVIEEEVIRNVDWRNISNISNIMVKGVGQKKHGKGKNLLSLVDSWQTEKEK</sequence>
<evidence type="ECO:0000313" key="2">
    <source>
        <dbReference type="EMBL" id="KAJ5094142.1"/>
    </source>
</evidence>
<dbReference type="AlphaFoldDB" id="A0A9W9K6N6"/>
<feature type="compositionally biased region" description="Polar residues" evidence="1">
    <location>
        <begin position="14"/>
        <end position="23"/>
    </location>
</feature>
<dbReference type="Proteomes" id="UP001149165">
    <property type="component" value="Unassembled WGS sequence"/>
</dbReference>
<reference evidence="2" key="2">
    <citation type="journal article" date="2023" name="IMA Fungus">
        <title>Comparative genomic study of the Penicillium genus elucidates a diverse pangenome and 15 lateral gene transfer events.</title>
        <authorList>
            <person name="Petersen C."/>
            <person name="Sorensen T."/>
            <person name="Nielsen M.R."/>
            <person name="Sondergaard T.E."/>
            <person name="Sorensen J.L."/>
            <person name="Fitzpatrick D.A."/>
            <person name="Frisvad J.C."/>
            <person name="Nielsen K.L."/>
        </authorList>
    </citation>
    <scope>NUCLEOTIDE SEQUENCE</scope>
    <source>
        <strain evidence="2">IBT 30069</strain>
    </source>
</reference>
<protein>
    <submittedName>
        <fullName evidence="2">Uncharacterized protein</fullName>
    </submittedName>
</protein>